<proteinExistence type="predicted"/>
<protein>
    <submittedName>
        <fullName evidence="1">Uncharacterized protein</fullName>
    </submittedName>
</protein>
<accession>A0A0G4HYA3</accession>
<dbReference type="VEuPathDB" id="CryptoDB:Cvel_33498"/>
<organism evidence="1">
    <name type="scientific">Chromera velia CCMP2878</name>
    <dbReference type="NCBI Taxonomy" id="1169474"/>
    <lineage>
        <taxon>Eukaryota</taxon>
        <taxon>Sar</taxon>
        <taxon>Alveolata</taxon>
        <taxon>Colpodellida</taxon>
        <taxon>Chromeraceae</taxon>
        <taxon>Chromera</taxon>
    </lineage>
</organism>
<dbReference type="EMBL" id="CDMZ01004361">
    <property type="protein sequence ID" value="CEM49513.1"/>
    <property type="molecule type" value="Genomic_DNA"/>
</dbReference>
<reference evidence="1" key="1">
    <citation type="submission" date="2014-11" db="EMBL/GenBank/DDBJ databases">
        <authorList>
            <person name="Otto D Thomas"/>
            <person name="Naeem Raeece"/>
        </authorList>
    </citation>
    <scope>NUCLEOTIDE SEQUENCE</scope>
</reference>
<dbReference type="PhylomeDB" id="A0A0G4HYA3"/>
<evidence type="ECO:0000313" key="1">
    <source>
        <dbReference type="EMBL" id="CEM49513.1"/>
    </source>
</evidence>
<name>A0A0G4HYA3_9ALVE</name>
<sequence length="130" mass="15301">MFGVGPGSEAPLTLLRKQQDLVKEVFRDIRDCSDFPSMKRACSRWARTEDEQQKMIDCYARCLSLKALLKDDQADLLSMPCQIDSLWHEHVLETRKYTALMERLRQKHGCPFLHHSTEMADNQYARHERF</sequence>
<gene>
    <name evidence="1" type="ORF">Cvel_33498</name>
</gene>
<dbReference type="AlphaFoldDB" id="A0A0G4HYA3"/>